<comment type="caution">
    <text evidence="2">The sequence shown here is derived from an EMBL/GenBank/DDBJ whole genome shotgun (WGS) entry which is preliminary data.</text>
</comment>
<evidence type="ECO:0000313" key="2">
    <source>
        <dbReference type="EMBL" id="MPM16388.1"/>
    </source>
</evidence>
<evidence type="ECO:0000256" key="1">
    <source>
        <dbReference type="SAM" id="MobiDB-lite"/>
    </source>
</evidence>
<name>A0A644XKV4_9ZZZZ</name>
<feature type="region of interest" description="Disordered" evidence="1">
    <location>
        <begin position="1"/>
        <end position="40"/>
    </location>
</feature>
<protein>
    <submittedName>
        <fullName evidence="2">Uncharacterized protein</fullName>
    </submittedName>
</protein>
<feature type="compositionally biased region" description="Basic and acidic residues" evidence="1">
    <location>
        <begin position="9"/>
        <end position="32"/>
    </location>
</feature>
<organism evidence="2">
    <name type="scientific">bioreactor metagenome</name>
    <dbReference type="NCBI Taxonomy" id="1076179"/>
    <lineage>
        <taxon>unclassified sequences</taxon>
        <taxon>metagenomes</taxon>
        <taxon>ecological metagenomes</taxon>
    </lineage>
</organism>
<proteinExistence type="predicted"/>
<dbReference type="AlphaFoldDB" id="A0A644XKV4"/>
<feature type="region of interest" description="Disordered" evidence="1">
    <location>
        <begin position="53"/>
        <end position="73"/>
    </location>
</feature>
<gene>
    <name evidence="2" type="ORF">SDC9_62767</name>
</gene>
<dbReference type="EMBL" id="VSSQ01002601">
    <property type="protein sequence ID" value="MPM16388.1"/>
    <property type="molecule type" value="Genomic_DNA"/>
</dbReference>
<sequence>MRHTQQQEQDGRADADLRIGGHQADQEGGHAHDHQRHHQHALAADLVAEVAEDHAAQRPRHKAHGERGVCQQRGDERIVAGEVELVENDARHHAIEEKVVPLDGGADDG</sequence>
<reference evidence="2" key="1">
    <citation type="submission" date="2019-08" db="EMBL/GenBank/DDBJ databases">
        <authorList>
            <person name="Kucharzyk K."/>
            <person name="Murdoch R.W."/>
            <person name="Higgins S."/>
            <person name="Loffler F."/>
        </authorList>
    </citation>
    <scope>NUCLEOTIDE SEQUENCE</scope>
</reference>
<accession>A0A644XKV4</accession>